<feature type="region of interest" description="Disordered" evidence="1">
    <location>
        <begin position="1"/>
        <end position="29"/>
    </location>
</feature>
<feature type="compositionally biased region" description="Polar residues" evidence="1">
    <location>
        <begin position="13"/>
        <end position="23"/>
    </location>
</feature>
<evidence type="ECO:0000313" key="2">
    <source>
        <dbReference type="EMBL" id="KAL3794845.1"/>
    </source>
</evidence>
<feature type="region of interest" description="Disordered" evidence="1">
    <location>
        <begin position="183"/>
        <end position="246"/>
    </location>
</feature>
<feature type="region of interest" description="Disordered" evidence="1">
    <location>
        <begin position="99"/>
        <end position="119"/>
    </location>
</feature>
<dbReference type="Proteomes" id="UP001530315">
    <property type="component" value="Unassembled WGS sequence"/>
</dbReference>
<accession>A0ABD3Q3V3</accession>
<gene>
    <name evidence="2" type="ORF">ACHAW5_004367</name>
</gene>
<dbReference type="AlphaFoldDB" id="A0ABD3Q3V3"/>
<organism evidence="2 3">
    <name type="scientific">Stephanodiscus triporus</name>
    <dbReference type="NCBI Taxonomy" id="2934178"/>
    <lineage>
        <taxon>Eukaryota</taxon>
        <taxon>Sar</taxon>
        <taxon>Stramenopiles</taxon>
        <taxon>Ochrophyta</taxon>
        <taxon>Bacillariophyta</taxon>
        <taxon>Coscinodiscophyceae</taxon>
        <taxon>Thalassiosirophycidae</taxon>
        <taxon>Stephanodiscales</taxon>
        <taxon>Stephanodiscaceae</taxon>
        <taxon>Stephanodiscus</taxon>
    </lineage>
</organism>
<protein>
    <recommendedName>
        <fullName evidence="4">Mediator of RNA polymerase II transcription subunit 10</fullName>
    </recommendedName>
</protein>
<sequence length="246" mass="26231">MNASKNSSRKRQSSITANNNSRSNDVVDAEDENAAAGEYLLDRIRILLNRLQTTAEILQNWPDAKGGDDSRRVHAETSAELIASVRKIALGARSVERHVNGAGAGDGGGGGGSASSTEAFRKSLEEEYPIPLDLLDLLDVGQPTFGINPQCYARGLMLEALRQLSVLERRKRALGMLARSIEGGMTSDNDDDAAAAAVRARGAKGEMAGGGDNEDDAPNNNNKRKRDDRESDIDGPAKKIRQASSG</sequence>
<reference evidence="2 3" key="1">
    <citation type="submission" date="2024-10" db="EMBL/GenBank/DDBJ databases">
        <title>Updated reference genomes for cyclostephanoid diatoms.</title>
        <authorList>
            <person name="Roberts W.R."/>
            <person name="Alverson A.J."/>
        </authorList>
    </citation>
    <scope>NUCLEOTIDE SEQUENCE [LARGE SCALE GENOMIC DNA]</scope>
    <source>
        <strain evidence="2 3">AJA276-08</strain>
    </source>
</reference>
<keyword evidence="3" id="KW-1185">Reference proteome</keyword>
<proteinExistence type="predicted"/>
<name>A0ABD3Q3V3_9STRA</name>
<evidence type="ECO:0008006" key="4">
    <source>
        <dbReference type="Google" id="ProtNLM"/>
    </source>
</evidence>
<dbReference type="EMBL" id="JALLAZ020000451">
    <property type="protein sequence ID" value="KAL3794845.1"/>
    <property type="molecule type" value="Genomic_DNA"/>
</dbReference>
<feature type="compositionally biased region" description="Gly residues" evidence="1">
    <location>
        <begin position="102"/>
        <end position="113"/>
    </location>
</feature>
<evidence type="ECO:0000256" key="1">
    <source>
        <dbReference type="SAM" id="MobiDB-lite"/>
    </source>
</evidence>
<comment type="caution">
    <text evidence="2">The sequence shown here is derived from an EMBL/GenBank/DDBJ whole genome shotgun (WGS) entry which is preliminary data.</text>
</comment>
<evidence type="ECO:0000313" key="3">
    <source>
        <dbReference type="Proteomes" id="UP001530315"/>
    </source>
</evidence>